<keyword evidence="1" id="KW-0808">Transferase</keyword>
<dbReference type="PROSITE" id="PS51186">
    <property type="entry name" value="GNAT"/>
    <property type="match status" value="1"/>
</dbReference>
<dbReference type="InterPro" id="IPR016181">
    <property type="entry name" value="Acyl_CoA_acyltransferase"/>
</dbReference>
<dbReference type="Proteomes" id="UP000093918">
    <property type="component" value="Unassembled WGS sequence"/>
</dbReference>
<gene>
    <name evidence="4" type="ORF">A9Z40_11250</name>
</gene>
<proteinExistence type="predicted"/>
<protein>
    <submittedName>
        <fullName evidence="4">Acetyltransferase</fullName>
    </submittedName>
</protein>
<dbReference type="CDD" id="cd04301">
    <property type="entry name" value="NAT_SF"/>
    <property type="match status" value="1"/>
</dbReference>
<dbReference type="EMBL" id="LZEM01000004">
    <property type="protein sequence ID" value="OAZ44480.1"/>
    <property type="molecule type" value="Genomic_DNA"/>
</dbReference>
<evidence type="ECO:0000313" key="5">
    <source>
        <dbReference type="Proteomes" id="UP000093918"/>
    </source>
</evidence>
<evidence type="ECO:0000313" key="4">
    <source>
        <dbReference type="EMBL" id="OAZ44480.1"/>
    </source>
</evidence>
<reference evidence="5" key="1">
    <citation type="submission" date="2016-06" db="EMBL/GenBank/DDBJ databases">
        <title>Genome sequencing of cellulolytic organisms.</title>
        <authorList>
            <person name="Bohra V."/>
            <person name="Dafale N.A."/>
            <person name="Purohit H.J."/>
        </authorList>
    </citation>
    <scope>NUCLEOTIDE SEQUENCE [LARGE SCALE GENOMIC DNA]</scope>
    <source>
        <strain evidence="5">ND21</strain>
    </source>
</reference>
<evidence type="ECO:0000256" key="1">
    <source>
        <dbReference type="ARBA" id="ARBA00022679"/>
    </source>
</evidence>
<comment type="caution">
    <text evidence="4">The sequence shown here is derived from an EMBL/GenBank/DDBJ whole genome shotgun (WGS) entry which is preliminary data.</text>
</comment>
<sequence>MPIDIRPPRPDELSLLEDIENDADALLRDRLDPPTWWPAPTGASRAAEPGFLLVADVGDGVIAGFVHVLELDGHAHLEQLSVSPEHARRGYGRMLVEAAMAYAGDRGHDRMSLRTFADVPWNAPFYERLGFAVTEPRSEFELMLVETEERMGFDALGPRVQMTADLRS</sequence>
<evidence type="ECO:0000259" key="3">
    <source>
        <dbReference type="PROSITE" id="PS51186"/>
    </source>
</evidence>
<dbReference type="SUPFAM" id="SSF55729">
    <property type="entry name" value="Acyl-CoA N-acyltransferases (Nat)"/>
    <property type="match status" value="1"/>
</dbReference>
<accession>A0ABX2WMB1</accession>
<dbReference type="RefSeq" id="WP_064955220.1">
    <property type="nucleotide sequence ID" value="NZ_LZEM01000004.1"/>
</dbReference>
<evidence type="ECO:0000256" key="2">
    <source>
        <dbReference type="ARBA" id="ARBA00023315"/>
    </source>
</evidence>
<dbReference type="InterPro" id="IPR000182">
    <property type="entry name" value="GNAT_dom"/>
</dbReference>
<dbReference type="PANTHER" id="PTHR43877">
    <property type="entry name" value="AMINOALKYLPHOSPHONATE N-ACETYLTRANSFERASE-RELATED-RELATED"/>
    <property type="match status" value="1"/>
</dbReference>
<keyword evidence="5" id="KW-1185">Reference proteome</keyword>
<feature type="domain" description="N-acetyltransferase" evidence="3">
    <location>
        <begin position="3"/>
        <end position="154"/>
    </location>
</feature>
<organism evidence="4 5">
    <name type="scientific">Microbacterium arborescens</name>
    <dbReference type="NCBI Taxonomy" id="33883"/>
    <lineage>
        <taxon>Bacteria</taxon>
        <taxon>Bacillati</taxon>
        <taxon>Actinomycetota</taxon>
        <taxon>Actinomycetes</taxon>
        <taxon>Micrococcales</taxon>
        <taxon>Microbacteriaceae</taxon>
        <taxon>Microbacterium</taxon>
    </lineage>
</organism>
<keyword evidence="2" id="KW-0012">Acyltransferase</keyword>
<dbReference type="InterPro" id="IPR050832">
    <property type="entry name" value="Bact_Acetyltransf"/>
</dbReference>
<dbReference type="Pfam" id="PF00583">
    <property type="entry name" value="Acetyltransf_1"/>
    <property type="match status" value="1"/>
</dbReference>
<name>A0ABX2WMB1_9MICO</name>
<dbReference type="Gene3D" id="3.40.630.30">
    <property type="match status" value="1"/>
</dbReference>